<dbReference type="Proteomes" id="UP001168972">
    <property type="component" value="Unassembled WGS sequence"/>
</dbReference>
<dbReference type="InterPro" id="IPR050391">
    <property type="entry name" value="Mito_Metabolite_Transporter"/>
</dbReference>
<evidence type="ECO:0000256" key="2">
    <source>
        <dbReference type="ARBA" id="ARBA00006375"/>
    </source>
</evidence>
<organism evidence="10 11">
    <name type="scientific">Microctonus hyperodae</name>
    <name type="common">Parasitoid wasp</name>
    <dbReference type="NCBI Taxonomy" id="165561"/>
    <lineage>
        <taxon>Eukaryota</taxon>
        <taxon>Metazoa</taxon>
        <taxon>Ecdysozoa</taxon>
        <taxon>Arthropoda</taxon>
        <taxon>Hexapoda</taxon>
        <taxon>Insecta</taxon>
        <taxon>Pterygota</taxon>
        <taxon>Neoptera</taxon>
        <taxon>Endopterygota</taxon>
        <taxon>Hymenoptera</taxon>
        <taxon>Apocrita</taxon>
        <taxon>Ichneumonoidea</taxon>
        <taxon>Braconidae</taxon>
        <taxon>Euphorinae</taxon>
        <taxon>Microctonus</taxon>
    </lineage>
</organism>
<dbReference type="Gene3D" id="1.50.40.10">
    <property type="entry name" value="Mitochondrial carrier domain"/>
    <property type="match status" value="1"/>
</dbReference>
<gene>
    <name evidence="10" type="ORF">PV327_002588</name>
</gene>
<dbReference type="AlphaFoldDB" id="A0AA39KPI5"/>
<evidence type="ECO:0000256" key="6">
    <source>
        <dbReference type="ARBA" id="ARBA00022989"/>
    </source>
</evidence>
<reference evidence="10" key="1">
    <citation type="journal article" date="2023" name="bioRxiv">
        <title>Scaffold-level genome assemblies of two parasitoid biocontrol wasps reveal the parthenogenesis mechanism and an associated novel virus.</title>
        <authorList>
            <person name="Inwood S."/>
            <person name="Skelly J."/>
            <person name="Guhlin J."/>
            <person name="Harrop T."/>
            <person name="Goldson S."/>
            <person name="Dearden P."/>
        </authorList>
    </citation>
    <scope>NUCLEOTIDE SEQUENCE</scope>
    <source>
        <strain evidence="10">Lincoln</strain>
        <tissue evidence="10">Whole body</tissue>
    </source>
</reference>
<evidence type="ECO:0000256" key="4">
    <source>
        <dbReference type="ARBA" id="ARBA00022692"/>
    </source>
</evidence>
<keyword evidence="11" id="KW-1185">Reference proteome</keyword>
<feature type="repeat" description="Solcar" evidence="8">
    <location>
        <begin position="198"/>
        <end position="282"/>
    </location>
</feature>
<sequence>MDSKDSKKLSRWYFGGIASSGAACITHPLDLLKVQLQTQQEGKVSIVKHTLKIIKNQGFLALYNGLSASLLRQGTYSTTRFGFYEVAKQTMETPDHPLPFYKKLLIAGSAGAIGGIFGTPGDLINVRMQNDIKLLPDQRRNYKHALDGLIRVCREEGMFKLFNGCSTATGRAALMTIGQLSFYDQIKQYLLESGKFNDNLGTHFTASLSAGAIATTLTQPLDVLKTRAMNAKPGEFKNIGALIVYTAKLGPLGFFKGFVPAFVRLAPHTILTFVFLEQLRIYFGHEPEKKAAS</sequence>
<evidence type="ECO:0008006" key="12">
    <source>
        <dbReference type="Google" id="ProtNLM"/>
    </source>
</evidence>
<dbReference type="PANTHER" id="PTHR45618">
    <property type="entry name" value="MITOCHONDRIAL DICARBOXYLATE CARRIER-RELATED"/>
    <property type="match status" value="1"/>
</dbReference>
<evidence type="ECO:0000256" key="3">
    <source>
        <dbReference type="ARBA" id="ARBA00022448"/>
    </source>
</evidence>
<dbReference type="PROSITE" id="PS50920">
    <property type="entry name" value="SOLCAR"/>
    <property type="match status" value="3"/>
</dbReference>
<protein>
    <recommendedName>
        <fullName evidence="12">Mitochondrial dicarboxylate carrier</fullName>
    </recommendedName>
</protein>
<accession>A0AA39KPI5</accession>
<name>A0AA39KPI5_MICHY</name>
<dbReference type="FunFam" id="1.50.40.10:FF:000077">
    <property type="entry name" value="Mitochondrial dicarboxylate carrier"/>
    <property type="match status" value="1"/>
</dbReference>
<proteinExistence type="inferred from homology"/>
<evidence type="ECO:0000256" key="9">
    <source>
        <dbReference type="RuleBase" id="RU000488"/>
    </source>
</evidence>
<keyword evidence="3 9" id="KW-0813">Transport</keyword>
<dbReference type="GO" id="GO:0016020">
    <property type="term" value="C:membrane"/>
    <property type="evidence" value="ECO:0007669"/>
    <property type="project" value="UniProtKB-SubCell"/>
</dbReference>
<comment type="caution">
    <text evidence="10">The sequence shown here is derived from an EMBL/GenBank/DDBJ whole genome shotgun (WGS) entry which is preliminary data.</text>
</comment>
<comment type="subcellular location">
    <subcellularLocation>
        <location evidence="1">Membrane</location>
        <topology evidence="1">Multi-pass membrane protein</topology>
    </subcellularLocation>
</comment>
<feature type="repeat" description="Solcar" evidence="8">
    <location>
        <begin position="6"/>
        <end position="90"/>
    </location>
</feature>
<keyword evidence="5" id="KW-0677">Repeat</keyword>
<comment type="similarity">
    <text evidence="2 9">Belongs to the mitochondrial carrier (TC 2.A.29) family.</text>
</comment>
<evidence type="ECO:0000256" key="7">
    <source>
        <dbReference type="ARBA" id="ARBA00023136"/>
    </source>
</evidence>
<keyword evidence="7 8" id="KW-0472">Membrane</keyword>
<dbReference type="EMBL" id="JAQQBR010001831">
    <property type="protein sequence ID" value="KAK0168821.1"/>
    <property type="molecule type" value="Genomic_DNA"/>
</dbReference>
<dbReference type="InterPro" id="IPR023395">
    <property type="entry name" value="MCP_dom_sf"/>
</dbReference>
<dbReference type="Pfam" id="PF00153">
    <property type="entry name" value="Mito_carr"/>
    <property type="match status" value="3"/>
</dbReference>
<keyword evidence="4 8" id="KW-0812">Transmembrane</keyword>
<keyword evidence="6" id="KW-1133">Transmembrane helix</keyword>
<dbReference type="InterPro" id="IPR018108">
    <property type="entry name" value="MCP_transmembrane"/>
</dbReference>
<dbReference type="PROSITE" id="PS51257">
    <property type="entry name" value="PROKAR_LIPOPROTEIN"/>
    <property type="match status" value="1"/>
</dbReference>
<dbReference type="SUPFAM" id="SSF103506">
    <property type="entry name" value="Mitochondrial carrier"/>
    <property type="match status" value="1"/>
</dbReference>
<reference evidence="10" key="2">
    <citation type="submission" date="2023-03" db="EMBL/GenBank/DDBJ databases">
        <authorList>
            <person name="Inwood S.N."/>
            <person name="Skelly J.G."/>
            <person name="Guhlin J."/>
            <person name="Harrop T.W.R."/>
            <person name="Goldson S.G."/>
            <person name="Dearden P.K."/>
        </authorList>
    </citation>
    <scope>NUCLEOTIDE SEQUENCE</scope>
    <source>
        <strain evidence="10">Lincoln</strain>
        <tissue evidence="10">Whole body</tissue>
    </source>
</reference>
<evidence type="ECO:0000256" key="8">
    <source>
        <dbReference type="PROSITE-ProRule" id="PRU00282"/>
    </source>
</evidence>
<evidence type="ECO:0000313" key="11">
    <source>
        <dbReference type="Proteomes" id="UP001168972"/>
    </source>
</evidence>
<evidence type="ECO:0000256" key="1">
    <source>
        <dbReference type="ARBA" id="ARBA00004141"/>
    </source>
</evidence>
<feature type="repeat" description="Solcar" evidence="8">
    <location>
        <begin position="102"/>
        <end position="189"/>
    </location>
</feature>
<evidence type="ECO:0000313" key="10">
    <source>
        <dbReference type="EMBL" id="KAK0168821.1"/>
    </source>
</evidence>
<evidence type="ECO:0000256" key="5">
    <source>
        <dbReference type="ARBA" id="ARBA00022737"/>
    </source>
</evidence>